<feature type="transmembrane region" description="Helical" evidence="10">
    <location>
        <begin position="324"/>
        <end position="346"/>
    </location>
</feature>
<comment type="caution">
    <text evidence="11">The sequence shown here is derived from an EMBL/GenBank/DDBJ whole genome shotgun (WGS) entry which is preliminary data.</text>
</comment>
<comment type="subcellular location">
    <subcellularLocation>
        <location evidence="1">Cell membrane</location>
        <topology evidence="1">Multi-pass membrane protein</topology>
    </subcellularLocation>
</comment>
<dbReference type="InterPro" id="IPR051327">
    <property type="entry name" value="MATE_MepA_subfamily"/>
</dbReference>
<feature type="transmembrane region" description="Helical" evidence="10">
    <location>
        <begin position="408"/>
        <end position="426"/>
    </location>
</feature>
<dbReference type="Pfam" id="PF01554">
    <property type="entry name" value="MatE"/>
    <property type="match status" value="2"/>
</dbReference>
<gene>
    <name evidence="11" type="ORF">OCV69_07620</name>
</gene>
<dbReference type="PANTHER" id="PTHR43823">
    <property type="entry name" value="SPORULATION PROTEIN YKVU"/>
    <property type="match status" value="1"/>
</dbReference>
<evidence type="ECO:0000313" key="11">
    <source>
        <dbReference type="EMBL" id="MCU6799801.1"/>
    </source>
</evidence>
<feature type="transmembrane region" description="Helical" evidence="10">
    <location>
        <begin position="20"/>
        <end position="39"/>
    </location>
</feature>
<keyword evidence="5" id="KW-1003">Cell membrane</keyword>
<evidence type="ECO:0000256" key="2">
    <source>
        <dbReference type="ARBA" id="ARBA00008417"/>
    </source>
</evidence>
<feature type="transmembrane region" description="Helical" evidence="10">
    <location>
        <begin position="169"/>
        <end position="192"/>
    </location>
</feature>
<keyword evidence="6 10" id="KW-0812">Transmembrane</keyword>
<evidence type="ECO:0000256" key="10">
    <source>
        <dbReference type="SAM" id="Phobius"/>
    </source>
</evidence>
<evidence type="ECO:0000256" key="5">
    <source>
        <dbReference type="ARBA" id="ARBA00022475"/>
    </source>
</evidence>
<evidence type="ECO:0000313" key="12">
    <source>
        <dbReference type="Proteomes" id="UP001652395"/>
    </source>
</evidence>
<reference evidence="11 12" key="1">
    <citation type="journal article" date="2021" name="ISME Commun">
        <title>Automated analysis of genomic sequences facilitates high-throughput and comprehensive description of bacteria.</title>
        <authorList>
            <person name="Hitch T.C.A."/>
        </authorList>
    </citation>
    <scope>NUCLEOTIDE SEQUENCE [LARGE SCALE GENOMIC DNA]</scope>
    <source>
        <strain evidence="12">f_CCE</strain>
    </source>
</reference>
<feature type="transmembrane region" description="Helical" evidence="10">
    <location>
        <begin position="241"/>
        <end position="267"/>
    </location>
</feature>
<evidence type="ECO:0000256" key="9">
    <source>
        <dbReference type="ARBA" id="ARBA00023251"/>
    </source>
</evidence>
<evidence type="ECO:0000256" key="8">
    <source>
        <dbReference type="ARBA" id="ARBA00023136"/>
    </source>
</evidence>
<dbReference type="RefSeq" id="WP_262563045.1">
    <property type="nucleotide sequence ID" value="NZ_JAOQJF010000011.1"/>
</dbReference>
<dbReference type="PIRSF" id="PIRSF006603">
    <property type="entry name" value="DinF"/>
    <property type="match status" value="1"/>
</dbReference>
<feature type="transmembrane region" description="Helical" evidence="10">
    <location>
        <begin position="366"/>
        <end position="387"/>
    </location>
</feature>
<evidence type="ECO:0000256" key="1">
    <source>
        <dbReference type="ARBA" id="ARBA00004651"/>
    </source>
</evidence>
<comment type="similarity">
    <text evidence="2">Belongs to the multi antimicrobial extrusion (MATE) (TC 2.A.66.1) family. MepA subfamily.</text>
</comment>
<accession>A0ABT2UYT3</accession>
<dbReference type="CDD" id="cd13143">
    <property type="entry name" value="MATE_MepA_like"/>
    <property type="match status" value="1"/>
</dbReference>
<dbReference type="Proteomes" id="UP001652395">
    <property type="component" value="Unassembled WGS sequence"/>
</dbReference>
<proteinExistence type="inferred from homology"/>
<dbReference type="EMBL" id="JAOQJF010000011">
    <property type="protein sequence ID" value="MCU6799801.1"/>
    <property type="molecule type" value="Genomic_DNA"/>
</dbReference>
<feature type="transmembrane region" description="Helical" evidence="10">
    <location>
        <begin position="59"/>
        <end position="84"/>
    </location>
</feature>
<sequence length="462" mass="50745">MQSNQQINYLGEEKIPKLMLKFSIPCILSLLVSALYNIVDQIFIGNSELSALGNAATGVVFPIFIIAQAFAWCFGDGCAAYLNICQGKKDTKNAPVCIGSGITITLITSIILLAVFFPFKTQILTLFGASENSIGMAIEYFNIILLFFPIFMLMNMMNSVVRADGSPTWSMASMLTGAIVNIILDPVFIFGFHWGMKGAALATVIGQTVSFVISVIYFFHTKTFHLTWKHFIPKFGVFSTALKLGISSFITQMTIVIISLVCNMMLAKYGALSQYGIDIPIAIIGIESKVFTVVINIVVGIILGCQPIISYNYGAKKYARVKLIYRYVLTATIVIGVVSTLLFEFAPNLIVGMFGQPTNIPNPADYWHFAELTFRIFLSLVTFTCTIKMTSIFFQAVGKPVHAVISSVTRDIICFVPLVLILPRFFGVEGVLFAAPAADFIAMIVAVSMTARFMRSLGKETE</sequence>
<protein>
    <recommendedName>
        <fullName evidence="3">Multidrug export protein MepA</fullName>
    </recommendedName>
</protein>
<dbReference type="InterPro" id="IPR002528">
    <property type="entry name" value="MATE_fam"/>
</dbReference>
<keyword evidence="4" id="KW-0813">Transport</keyword>
<evidence type="ECO:0000256" key="4">
    <source>
        <dbReference type="ARBA" id="ARBA00022448"/>
    </source>
</evidence>
<evidence type="ECO:0000256" key="6">
    <source>
        <dbReference type="ARBA" id="ARBA00022692"/>
    </source>
</evidence>
<feature type="transmembrane region" description="Helical" evidence="10">
    <location>
        <begin position="279"/>
        <end position="303"/>
    </location>
</feature>
<keyword evidence="7 10" id="KW-1133">Transmembrane helix</keyword>
<feature type="transmembrane region" description="Helical" evidence="10">
    <location>
        <begin position="96"/>
        <end position="117"/>
    </location>
</feature>
<feature type="transmembrane region" description="Helical" evidence="10">
    <location>
        <begin position="198"/>
        <end position="220"/>
    </location>
</feature>
<keyword evidence="9" id="KW-0046">Antibiotic resistance</keyword>
<keyword evidence="8 10" id="KW-0472">Membrane</keyword>
<organism evidence="11 12">
    <name type="scientific">Alitiscatomonas aceti</name>
    <dbReference type="NCBI Taxonomy" id="2981724"/>
    <lineage>
        <taxon>Bacteria</taxon>
        <taxon>Bacillati</taxon>
        <taxon>Bacillota</taxon>
        <taxon>Clostridia</taxon>
        <taxon>Lachnospirales</taxon>
        <taxon>Lachnospiraceae</taxon>
        <taxon>Alitiscatomonas</taxon>
    </lineage>
</organism>
<feature type="transmembrane region" description="Helical" evidence="10">
    <location>
        <begin position="432"/>
        <end position="454"/>
    </location>
</feature>
<feature type="transmembrane region" description="Helical" evidence="10">
    <location>
        <begin position="137"/>
        <end position="157"/>
    </location>
</feature>
<evidence type="ECO:0000256" key="7">
    <source>
        <dbReference type="ARBA" id="ARBA00022989"/>
    </source>
</evidence>
<dbReference type="InterPro" id="IPR048279">
    <property type="entry name" value="MdtK-like"/>
</dbReference>
<keyword evidence="12" id="KW-1185">Reference proteome</keyword>
<dbReference type="InterPro" id="IPR045070">
    <property type="entry name" value="MATE_MepA-like"/>
</dbReference>
<dbReference type="PANTHER" id="PTHR43823:SF3">
    <property type="entry name" value="MULTIDRUG EXPORT PROTEIN MEPA"/>
    <property type="match status" value="1"/>
</dbReference>
<evidence type="ECO:0000256" key="3">
    <source>
        <dbReference type="ARBA" id="ARBA00022106"/>
    </source>
</evidence>
<name>A0ABT2UYT3_9FIRM</name>